<dbReference type="SUPFAM" id="SSF52047">
    <property type="entry name" value="RNI-like"/>
    <property type="match status" value="1"/>
</dbReference>
<feature type="non-terminal residue" evidence="2">
    <location>
        <position position="280"/>
    </location>
</feature>
<comment type="caution">
    <text evidence="2">The sequence shown here is derived from an EMBL/GenBank/DDBJ whole genome shotgun (WGS) entry which is preliminary data.</text>
</comment>
<dbReference type="InterPro" id="IPR006553">
    <property type="entry name" value="Leu-rich_rpt_Cys-con_subtyp"/>
</dbReference>
<accession>A0ABQ7NSP1</accession>
<dbReference type="EMBL" id="JADBGQ010000001">
    <property type="protein sequence ID" value="KAG5413095.1"/>
    <property type="molecule type" value="Genomic_DNA"/>
</dbReference>
<dbReference type="PANTHER" id="PTHR38926:SF5">
    <property type="entry name" value="F-BOX AND LEUCINE-RICH REPEAT PROTEIN 6"/>
    <property type="match status" value="1"/>
</dbReference>
<evidence type="ECO:0000313" key="2">
    <source>
        <dbReference type="EMBL" id="KAG5413095.1"/>
    </source>
</evidence>
<proteinExistence type="predicted"/>
<dbReference type="Gene3D" id="1.20.1280.50">
    <property type="match status" value="1"/>
</dbReference>
<dbReference type="Gene3D" id="3.80.10.10">
    <property type="entry name" value="Ribonuclease Inhibitor"/>
    <property type="match status" value="1"/>
</dbReference>
<dbReference type="InterPro" id="IPR032675">
    <property type="entry name" value="LRR_dom_sf"/>
</dbReference>
<evidence type="ECO:0000313" key="3">
    <source>
        <dbReference type="Proteomes" id="UP000823674"/>
    </source>
</evidence>
<dbReference type="PANTHER" id="PTHR38926">
    <property type="entry name" value="F-BOX DOMAIN CONTAINING PROTEIN, EXPRESSED"/>
    <property type="match status" value="1"/>
</dbReference>
<protein>
    <recommendedName>
        <fullName evidence="1">F-box domain-containing protein</fullName>
    </recommendedName>
</protein>
<dbReference type="SMART" id="SM00367">
    <property type="entry name" value="LRR_CC"/>
    <property type="match status" value="5"/>
</dbReference>
<name>A0ABQ7NSP1_BRACM</name>
<dbReference type="InterPro" id="IPR001810">
    <property type="entry name" value="F-box_dom"/>
</dbReference>
<gene>
    <name evidence="2" type="primary">A01g500960.1_BraROA</name>
    <name evidence="2" type="ORF">IGI04_000662</name>
</gene>
<evidence type="ECO:0000259" key="1">
    <source>
        <dbReference type="Pfam" id="PF12937"/>
    </source>
</evidence>
<sequence>MGSRVLPDWTELTPECLLDIFSRLSIGQLWNGPMLVCKTWTKLCHDPSLNITLDLEAEFLSSEDSNHWWSPEFEEKVDSTIRSVVDRSKGGLKEIRVRHCTDQSLSYVAERCPNLEVLGVTYSPKITVESMRKIASNCTKLIELDISCSYEISGYCIELVGTSCKNIHILKRNLMRPLEITRLKRQCIYVKHLELRFSTLTDRALSKLCKQCSNLEYLDLFGCSYLTSDCITTSTSTTFFFIPDQMGSRVHPDWTELPPECLLGIFSRLSMGQRRNGQML</sequence>
<organism evidence="2 3">
    <name type="scientific">Brassica rapa subsp. trilocularis</name>
    <dbReference type="NCBI Taxonomy" id="1813537"/>
    <lineage>
        <taxon>Eukaryota</taxon>
        <taxon>Viridiplantae</taxon>
        <taxon>Streptophyta</taxon>
        <taxon>Embryophyta</taxon>
        <taxon>Tracheophyta</taxon>
        <taxon>Spermatophyta</taxon>
        <taxon>Magnoliopsida</taxon>
        <taxon>eudicotyledons</taxon>
        <taxon>Gunneridae</taxon>
        <taxon>Pentapetalae</taxon>
        <taxon>rosids</taxon>
        <taxon>malvids</taxon>
        <taxon>Brassicales</taxon>
        <taxon>Brassicaceae</taxon>
        <taxon>Brassiceae</taxon>
        <taxon>Brassica</taxon>
    </lineage>
</organism>
<keyword evidence="3" id="KW-1185">Reference proteome</keyword>
<feature type="domain" description="F-box" evidence="1">
    <location>
        <begin position="14"/>
        <end position="49"/>
    </location>
</feature>
<dbReference type="InterPro" id="IPR036047">
    <property type="entry name" value="F-box-like_dom_sf"/>
</dbReference>
<reference evidence="2 3" key="1">
    <citation type="submission" date="2021-03" db="EMBL/GenBank/DDBJ databases">
        <authorList>
            <person name="King G.J."/>
            <person name="Bancroft I."/>
            <person name="Baten A."/>
            <person name="Bloomfield J."/>
            <person name="Borpatragohain P."/>
            <person name="He Z."/>
            <person name="Irish N."/>
            <person name="Irwin J."/>
            <person name="Liu K."/>
            <person name="Mauleon R.P."/>
            <person name="Moore J."/>
            <person name="Morris R."/>
            <person name="Ostergaard L."/>
            <person name="Wang B."/>
            <person name="Wells R."/>
        </authorList>
    </citation>
    <scope>NUCLEOTIDE SEQUENCE [LARGE SCALE GENOMIC DNA]</scope>
    <source>
        <strain evidence="2">R-o-18</strain>
        <tissue evidence="2">Leaf</tissue>
    </source>
</reference>
<dbReference type="Proteomes" id="UP000823674">
    <property type="component" value="Chromosome A01"/>
</dbReference>
<dbReference type="SUPFAM" id="SSF81383">
    <property type="entry name" value="F-box domain"/>
    <property type="match status" value="1"/>
</dbReference>
<dbReference type="Pfam" id="PF12937">
    <property type="entry name" value="F-box-like"/>
    <property type="match status" value="1"/>
</dbReference>